<dbReference type="EMBL" id="RBZO01000026">
    <property type="protein sequence ID" value="RKQ13806.1"/>
    <property type="molecule type" value="Genomic_DNA"/>
</dbReference>
<dbReference type="AlphaFoldDB" id="A0A494YUI8"/>
<proteinExistence type="predicted"/>
<accession>A0A494YUI8</accession>
<reference evidence="1 2" key="1">
    <citation type="journal article" date="2015" name="Antonie Van Leeuwenhoek">
        <title>Oceanobacillus bengalensis sp. nov., a bacterium isolated from seawater of the Bay of Bengal.</title>
        <authorList>
            <person name="Yongchang O."/>
            <person name="Xiang W."/>
            <person name="Wang G."/>
        </authorList>
    </citation>
    <scope>NUCLEOTIDE SEQUENCE [LARGE SCALE GENOMIC DNA]</scope>
    <source>
        <strain evidence="1 2">MCCC 1K00260</strain>
    </source>
</reference>
<evidence type="ECO:0000313" key="2">
    <source>
        <dbReference type="Proteomes" id="UP000281813"/>
    </source>
</evidence>
<name>A0A494YUI8_9BACI</name>
<gene>
    <name evidence="1" type="ORF">D8M05_14970</name>
</gene>
<evidence type="ECO:0000313" key="1">
    <source>
        <dbReference type="EMBL" id="RKQ13806.1"/>
    </source>
</evidence>
<dbReference type="Proteomes" id="UP000281813">
    <property type="component" value="Unassembled WGS sequence"/>
</dbReference>
<protein>
    <submittedName>
        <fullName evidence="1">Uncharacterized protein</fullName>
    </submittedName>
</protein>
<sequence>MPTPEPMPVFSRPSLQLESMPALSYGGEGSLASRWALEQDIRKRKAPLESPRVLHIQKK</sequence>
<organism evidence="1 2">
    <name type="scientific">Oceanobacillus bengalensis</name>
    <dbReference type="NCBI Taxonomy" id="1435466"/>
    <lineage>
        <taxon>Bacteria</taxon>
        <taxon>Bacillati</taxon>
        <taxon>Bacillota</taxon>
        <taxon>Bacilli</taxon>
        <taxon>Bacillales</taxon>
        <taxon>Bacillaceae</taxon>
        <taxon>Oceanobacillus</taxon>
    </lineage>
</organism>
<keyword evidence="2" id="KW-1185">Reference proteome</keyword>
<comment type="caution">
    <text evidence="1">The sequence shown here is derived from an EMBL/GenBank/DDBJ whole genome shotgun (WGS) entry which is preliminary data.</text>
</comment>